<dbReference type="GO" id="GO:0005524">
    <property type="term" value="F:ATP binding"/>
    <property type="evidence" value="ECO:0007669"/>
    <property type="project" value="InterPro"/>
</dbReference>
<protein>
    <recommendedName>
        <fullName evidence="1">ABC transporter domain-containing protein</fullName>
    </recommendedName>
</protein>
<accession>X1GTA7</accession>
<dbReference type="GO" id="GO:0016887">
    <property type="term" value="F:ATP hydrolysis activity"/>
    <property type="evidence" value="ECO:0007669"/>
    <property type="project" value="InterPro"/>
</dbReference>
<dbReference type="InterPro" id="IPR027417">
    <property type="entry name" value="P-loop_NTPase"/>
</dbReference>
<dbReference type="GO" id="GO:0090374">
    <property type="term" value="P:oligopeptide export from mitochondrion"/>
    <property type="evidence" value="ECO:0007669"/>
    <property type="project" value="TreeGrafter"/>
</dbReference>
<dbReference type="PANTHER" id="PTHR43394:SF1">
    <property type="entry name" value="ATP-BINDING CASSETTE SUB-FAMILY B MEMBER 10, MITOCHONDRIAL"/>
    <property type="match status" value="1"/>
</dbReference>
<dbReference type="PANTHER" id="PTHR43394">
    <property type="entry name" value="ATP-DEPENDENT PERMEASE MDL1, MITOCHONDRIAL"/>
    <property type="match status" value="1"/>
</dbReference>
<dbReference type="GO" id="GO:0005743">
    <property type="term" value="C:mitochondrial inner membrane"/>
    <property type="evidence" value="ECO:0007669"/>
    <property type="project" value="TreeGrafter"/>
</dbReference>
<gene>
    <name evidence="2" type="ORF">S03H2_31041</name>
</gene>
<reference evidence="2" key="1">
    <citation type="journal article" date="2014" name="Front. Microbiol.">
        <title>High frequency of phylogenetically diverse reductive dehalogenase-homologous genes in deep subseafloor sedimentary metagenomes.</title>
        <authorList>
            <person name="Kawai M."/>
            <person name="Futagami T."/>
            <person name="Toyoda A."/>
            <person name="Takaki Y."/>
            <person name="Nishi S."/>
            <person name="Hori S."/>
            <person name="Arai W."/>
            <person name="Tsubouchi T."/>
            <person name="Morono Y."/>
            <person name="Uchiyama I."/>
            <person name="Ito T."/>
            <person name="Fujiyama A."/>
            <person name="Inagaki F."/>
            <person name="Takami H."/>
        </authorList>
    </citation>
    <scope>NUCLEOTIDE SEQUENCE</scope>
    <source>
        <strain evidence="2">Expedition CK06-06</strain>
    </source>
</reference>
<dbReference type="Gene3D" id="3.40.50.300">
    <property type="entry name" value="P-loop containing nucleotide triphosphate hydrolases"/>
    <property type="match status" value="1"/>
</dbReference>
<evidence type="ECO:0000259" key="1">
    <source>
        <dbReference type="Pfam" id="PF00005"/>
    </source>
</evidence>
<sequence length="160" mass="18064">TGTIRENLLYSFDNPTPEIEKKMIEVSKFLGLHNFIEALHKKYNTKLKENASNISIGQRQLIAFARALITDPKILILDEATSSVDPYTETLIQDALDKARKGRTTIIIAHRLSTIKNADNIIVLGADKKGIIEQGTHESLLALNGKYKRLLEMQHRDIEL</sequence>
<proteinExistence type="predicted"/>
<feature type="non-terminal residue" evidence="2">
    <location>
        <position position="1"/>
    </location>
</feature>
<feature type="domain" description="ABC transporter" evidence="1">
    <location>
        <begin position="4"/>
        <end position="82"/>
    </location>
</feature>
<dbReference type="InterPro" id="IPR039421">
    <property type="entry name" value="Type_1_exporter"/>
</dbReference>
<dbReference type="EMBL" id="BARU01018802">
    <property type="protein sequence ID" value="GAH60407.1"/>
    <property type="molecule type" value="Genomic_DNA"/>
</dbReference>
<dbReference type="InterPro" id="IPR003439">
    <property type="entry name" value="ABC_transporter-like_ATP-bd"/>
</dbReference>
<dbReference type="Pfam" id="PF00005">
    <property type="entry name" value="ABC_tran"/>
    <property type="match status" value="1"/>
</dbReference>
<evidence type="ECO:0000313" key="2">
    <source>
        <dbReference type="EMBL" id="GAH60407.1"/>
    </source>
</evidence>
<dbReference type="AlphaFoldDB" id="X1GTA7"/>
<organism evidence="2">
    <name type="scientific">marine sediment metagenome</name>
    <dbReference type="NCBI Taxonomy" id="412755"/>
    <lineage>
        <taxon>unclassified sequences</taxon>
        <taxon>metagenomes</taxon>
        <taxon>ecological metagenomes</taxon>
    </lineage>
</organism>
<dbReference type="SUPFAM" id="SSF52540">
    <property type="entry name" value="P-loop containing nucleoside triphosphate hydrolases"/>
    <property type="match status" value="1"/>
</dbReference>
<dbReference type="GO" id="GO:0015421">
    <property type="term" value="F:ABC-type oligopeptide transporter activity"/>
    <property type="evidence" value="ECO:0007669"/>
    <property type="project" value="TreeGrafter"/>
</dbReference>
<comment type="caution">
    <text evidence="2">The sequence shown here is derived from an EMBL/GenBank/DDBJ whole genome shotgun (WGS) entry which is preliminary data.</text>
</comment>
<name>X1GTA7_9ZZZZ</name>